<protein>
    <submittedName>
        <fullName evidence="1">Uncharacterized protein</fullName>
    </submittedName>
</protein>
<name>A0A8E0NE15_9CAUL</name>
<comment type="caution">
    <text evidence="1">The sequence shown here is derived from an EMBL/GenBank/DDBJ whole genome shotgun (WGS) entry which is preliminary data.</text>
</comment>
<reference evidence="2" key="1">
    <citation type="journal article" date="2013" name="Genome Announc.">
        <title>Draft Genome Sequence of the Dimorphic Prosthecate Bacterium Brevundimonas abyssalis TAR-001T.</title>
        <authorList>
            <person name="Tsubouchi T."/>
            <person name="Nishi S."/>
            <person name="Usui K."/>
            <person name="Shimane Y."/>
            <person name="Takaki Y."/>
            <person name="Maruyama T."/>
            <person name="Hatada Y."/>
        </authorList>
    </citation>
    <scope>NUCLEOTIDE SEQUENCE [LARGE SCALE GENOMIC DNA]</scope>
    <source>
        <strain evidence="2">TAR-001</strain>
    </source>
</reference>
<proteinExistence type="predicted"/>
<accession>A0A8E0NE15</accession>
<keyword evidence="2" id="KW-1185">Reference proteome</keyword>
<dbReference type="EMBL" id="BATC01000102">
    <property type="protein sequence ID" value="GAD60659.1"/>
    <property type="molecule type" value="Genomic_DNA"/>
</dbReference>
<dbReference type="Proteomes" id="UP000016569">
    <property type="component" value="Unassembled WGS sequence"/>
</dbReference>
<evidence type="ECO:0000313" key="1">
    <source>
        <dbReference type="EMBL" id="GAD60659.1"/>
    </source>
</evidence>
<dbReference type="AlphaFoldDB" id="A0A8E0NE15"/>
<gene>
    <name evidence="1" type="ORF">MBEBAB_2909</name>
</gene>
<evidence type="ECO:0000313" key="2">
    <source>
        <dbReference type="Proteomes" id="UP000016569"/>
    </source>
</evidence>
<organism evidence="1 2">
    <name type="scientific">Brevundimonas abyssalis TAR-001</name>
    <dbReference type="NCBI Taxonomy" id="1391729"/>
    <lineage>
        <taxon>Bacteria</taxon>
        <taxon>Pseudomonadati</taxon>
        <taxon>Pseudomonadota</taxon>
        <taxon>Alphaproteobacteria</taxon>
        <taxon>Caulobacterales</taxon>
        <taxon>Caulobacteraceae</taxon>
        <taxon>Brevundimonas</taxon>
    </lineage>
</organism>
<sequence length="349" mass="39669">MLNLLAVWRRHGHTDEWREKPLFQTPALNQGLIIKHRLRRDEVDLFHVYRQSATKVILPLDLDDLRLGGRFIFIGQRNFDRALREYFGVSVDERDLETLRLIDQLPSLDPFLLREQVSRAGLDVARCYFELTEGDMKRMFGFVESQIAPLVAMSMAAGTSLPGKARGTASLVSRILSNTDGAGMQPLGETLQLAPGQYAEGVFCWKGFLYYKWSAATVLKEARAVADAIATMQPAGPLDTESRLYIERGRQVLRRKILKTCETVVETLKIYDRAYASLTEDGRRPPFGEFLLDAPHMFIRLGEQVGAVRHIVSFWNFRFAPGAPRVSVEELIDIFMDFETSLIGREIID</sequence>